<dbReference type="RefSeq" id="WP_197455458.1">
    <property type="nucleotide sequence ID" value="NZ_CP037423.1"/>
</dbReference>
<dbReference type="CDD" id="cd00165">
    <property type="entry name" value="S4"/>
    <property type="match status" value="1"/>
</dbReference>
<dbReference type="GO" id="GO:0003723">
    <property type="term" value="F:RNA binding"/>
    <property type="evidence" value="ECO:0007669"/>
    <property type="project" value="UniProtKB-KW"/>
</dbReference>
<reference evidence="7 8" key="1">
    <citation type="submission" date="2019-03" db="EMBL/GenBank/DDBJ databases">
        <title>Deep-cultivation of Planctomycetes and their phenomic and genomic characterization uncovers novel biology.</title>
        <authorList>
            <person name="Wiegand S."/>
            <person name="Jogler M."/>
            <person name="Boedeker C."/>
            <person name="Pinto D."/>
            <person name="Vollmers J."/>
            <person name="Rivas-Marin E."/>
            <person name="Kohn T."/>
            <person name="Peeters S.H."/>
            <person name="Heuer A."/>
            <person name="Rast P."/>
            <person name="Oberbeckmann S."/>
            <person name="Bunk B."/>
            <person name="Jeske O."/>
            <person name="Meyerdierks A."/>
            <person name="Storesund J.E."/>
            <person name="Kallscheuer N."/>
            <person name="Luecker S."/>
            <person name="Lage O.M."/>
            <person name="Pohl T."/>
            <person name="Merkel B.J."/>
            <person name="Hornburger P."/>
            <person name="Mueller R.-W."/>
            <person name="Bruemmer F."/>
            <person name="Labrenz M."/>
            <person name="Spormann A.M."/>
            <person name="Op den Camp H."/>
            <person name="Overmann J."/>
            <person name="Amann R."/>
            <person name="Jetten M.S.M."/>
            <person name="Mascher T."/>
            <person name="Medema M.H."/>
            <person name="Devos D.P."/>
            <person name="Kaster A.-K."/>
            <person name="Ovreas L."/>
            <person name="Rohde M."/>
            <person name="Galperin M.Y."/>
            <person name="Jogler C."/>
        </authorList>
    </citation>
    <scope>NUCLEOTIDE SEQUENCE [LARGE SCALE GENOMIC DNA]</scope>
    <source>
        <strain evidence="7 8">Enr13</strain>
    </source>
</reference>
<feature type="region of interest" description="Disordered" evidence="5">
    <location>
        <begin position="1"/>
        <end position="86"/>
    </location>
</feature>
<feature type="compositionally biased region" description="Basic and acidic residues" evidence="5">
    <location>
        <begin position="322"/>
        <end position="332"/>
    </location>
</feature>
<dbReference type="PROSITE" id="PS01149">
    <property type="entry name" value="PSI_RSU"/>
    <property type="match status" value="1"/>
</dbReference>
<evidence type="ECO:0000256" key="4">
    <source>
        <dbReference type="RuleBase" id="RU003887"/>
    </source>
</evidence>
<dbReference type="SUPFAM" id="SSF55120">
    <property type="entry name" value="Pseudouridine synthase"/>
    <property type="match status" value="1"/>
</dbReference>
<dbReference type="InterPro" id="IPR000748">
    <property type="entry name" value="PsdUridine_synth_RsuA/RluB/E/F"/>
</dbReference>
<evidence type="ECO:0000259" key="6">
    <source>
        <dbReference type="SMART" id="SM00363"/>
    </source>
</evidence>
<feature type="compositionally biased region" description="Basic residues" evidence="5">
    <location>
        <begin position="333"/>
        <end position="353"/>
    </location>
</feature>
<evidence type="ECO:0000256" key="5">
    <source>
        <dbReference type="SAM" id="MobiDB-lite"/>
    </source>
</evidence>
<dbReference type="PROSITE" id="PS50889">
    <property type="entry name" value="S4"/>
    <property type="match status" value="1"/>
</dbReference>
<dbReference type="InterPro" id="IPR020103">
    <property type="entry name" value="PsdUridine_synth_cat_dom_sf"/>
</dbReference>
<dbReference type="FunFam" id="3.10.290.10:FF:000003">
    <property type="entry name" value="Pseudouridine synthase"/>
    <property type="match status" value="1"/>
</dbReference>
<evidence type="ECO:0000256" key="1">
    <source>
        <dbReference type="ARBA" id="ARBA00008348"/>
    </source>
</evidence>
<evidence type="ECO:0000256" key="3">
    <source>
        <dbReference type="PROSITE-ProRule" id="PRU00182"/>
    </source>
</evidence>
<dbReference type="KEGG" id="snep:Enr13x_63650"/>
<feature type="compositionally biased region" description="Basic and acidic residues" evidence="5">
    <location>
        <begin position="354"/>
        <end position="364"/>
    </location>
</feature>
<dbReference type="EMBL" id="CP037423">
    <property type="protein sequence ID" value="QDV46456.1"/>
    <property type="molecule type" value="Genomic_DNA"/>
</dbReference>
<keyword evidence="2 4" id="KW-0413">Isomerase</keyword>
<feature type="domain" description="RNA-binding S4" evidence="6">
    <location>
        <begin position="86"/>
        <end position="144"/>
    </location>
</feature>
<keyword evidence="8" id="KW-1185">Reference proteome</keyword>
<dbReference type="InterPro" id="IPR036986">
    <property type="entry name" value="S4_RNA-bd_sf"/>
</dbReference>
<evidence type="ECO:0000256" key="2">
    <source>
        <dbReference type="ARBA" id="ARBA00023235"/>
    </source>
</evidence>
<evidence type="ECO:0000313" key="8">
    <source>
        <dbReference type="Proteomes" id="UP000319004"/>
    </source>
</evidence>
<accession>A0A518I011</accession>
<organism evidence="7 8">
    <name type="scientific">Stieleria neptunia</name>
    <dbReference type="NCBI Taxonomy" id="2527979"/>
    <lineage>
        <taxon>Bacteria</taxon>
        <taxon>Pseudomonadati</taxon>
        <taxon>Planctomycetota</taxon>
        <taxon>Planctomycetia</taxon>
        <taxon>Pirellulales</taxon>
        <taxon>Pirellulaceae</taxon>
        <taxon>Stieleria</taxon>
    </lineage>
</organism>
<dbReference type="CDD" id="cd02870">
    <property type="entry name" value="PseudoU_synth_RsuA_like"/>
    <property type="match status" value="1"/>
</dbReference>
<feature type="region of interest" description="Disordered" evidence="5">
    <location>
        <begin position="322"/>
        <end position="393"/>
    </location>
</feature>
<keyword evidence="3" id="KW-0694">RNA-binding</keyword>
<feature type="compositionally biased region" description="Low complexity" evidence="5">
    <location>
        <begin position="73"/>
        <end position="82"/>
    </location>
</feature>
<dbReference type="SMART" id="SM00363">
    <property type="entry name" value="S4"/>
    <property type="match status" value="1"/>
</dbReference>
<dbReference type="InterPro" id="IPR006145">
    <property type="entry name" value="PsdUridine_synth_RsuA/RluA"/>
</dbReference>
<dbReference type="Gene3D" id="3.30.70.1560">
    <property type="entry name" value="Alpha-L RNA-binding motif"/>
    <property type="match status" value="1"/>
</dbReference>
<dbReference type="GO" id="GO:0120159">
    <property type="term" value="F:rRNA pseudouridine synthase activity"/>
    <property type="evidence" value="ECO:0007669"/>
    <property type="project" value="UniProtKB-ARBA"/>
</dbReference>
<comment type="similarity">
    <text evidence="1 4">Belongs to the pseudouridine synthase RsuA family.</text>
</comment>
<dbReference type="GO" id="GO:0000455">
    <property type="term" value="P:enzyme-directed rRNA pseudouridine synthesis"/>
    <property type="evidence" value="ECO:0007669"/>
    <property type="project" value="UniProtKB-ARBA"/>
</dbReference>
<sequence length="393" mass="43313">MPRRSYKNSPGKKPSAAKRTGGKPKRGARKPKAKTSESEPKSQSAAPKKRPASKDTAGKRTTKRTAGKRTRRAPAAATTSTRDQPQRLQRLLAAAGFGSRRQCESLIEEGRVEVDGEIAAELGTVVDPKSSKVLVDGVPLRQQKLVYYAVNKPTGFLSTNADPRGRQRVIDLVPNSERVFPVGRLDQSSQGLMLLTNDGDLAQQLSHPKYGVRKVYRVTVAGKIDGETMRSMRKGIYISDGFVRVEGAKIVKSRARATEMEITLREGKNREIRRILARLGHKVQTLRRIAIGPLRIGDMPVGAHRVLSRDEVSRLRKAIEHSRDEVADETPRRRPAGKGTKKRSAKKKSAGKRRYAESRNDVTARRTSRKPATTKFSFKPKKSDGGGSIIGGD</sequence>
<dbReference type="Gene3D" id="3.30.70.580">
    <property type="entry name" value="Pseudouridine synthase I, catalytic domain, N-terminal subdomain"/>
    <property type="match status" value="1"/>
</dbReference>
<feature type="compositionally biased region" description="Basic residues" evidence="5">
    <location>
        <begin position="20"/>
        <end position="33"/>
    </location>
</feature>
<feature type="compositionally biased region" description="Basic residues" evidence="5">
    <location>
        <begin position="60"/>
        <end position="72"/>
    </location>
</feature>
<dbReference type="PANTHER" id="PTHR47683">
    <property type="entry name" value="PSEUDOURIDINE SYNTHASE FAMILY PROTEIN-RELATED"/>
    <property type="match status" value="1"/>
</dbReference>
<dbReference type="Pfam" id="PF01479">
    <property type="entry name" value="S4"/>
    <property type="match status" value="1"/>
</dbReference>
<dbReference type="Pfam" id="PF00849">
    <property type="entry name" value="PseudoU_synth_2"/>
    <property type="match status" value="1"/>
</dbReference>
<dbReference type="NCBIfam" id="TIGR00093">
    <property type="entry name" value="pseudouridine synthase"/>
    <property type="match status" value="1"/>
</dbReference>
<dbReference type="PANTHER" id="PTHR47683:SF2">
    <property type="entry name" value="RNA-BINDING S4 DOMAIN-CONTAINING PROTEIN"/>
    <property type="match status" value="1"/>
</dbReference>
<dbReference type="InterPro" id="IPR042092">
    <property type="entry name" value="PsdUridine_s_RsuA/RluB/E/F_cat"/>
</dbReference>
<dbReference type="InterPro" id="IPR050343">
    <property type="entry name" value="RsuA_PseudoU_synthase"/>
</dbReference>
<dbReference type="AlphaFoldDB" id="A0A518I011"/>
<dbReference type="Gene3D" id="3.10.290.10">
    <property type="entry name" value="RNA-binding S4 domain"/>
    <property type="match status" value="1"/>
</dbReference>
<dbReference type="InterPro" id="IPR018496">
    <property type="entry name" value="PsdUridine_synth_RsuA/RluB_CS"/>
</dbReference>
<proteinExistence type="inferred from homology"/>
<dbReference type="EC" id="5.4.99.-" evidence="4"/>
<dbReference type="InterPro" id="IPR020094">
    <property type="entry name" value="TruA/RsuA/RluB/E/F_N"/>
</dbReference>
<dbReference type="InterPro" id="IPR002942">
    <property type="entry name" value="S4_RNA-bd"/>
</dbReference>
<gene>
    <name evidence="7" type="primary">rluB</name>
    <name evidence="7" type="ORF">Enr13x_63650</name>
</gene>
<protein>
    <recommendedName>
        <fullName evidence="4">Pseudouridine synthase</fullName>
        <ecNumber evidence="4">5.4.99.-</ecNumber>
    </recommendedName>
</protein>
<name>A0A518I011_9BACT</name>
<evidence type="ECO:0000313" key="7">
    <source>
        <dbReference type="EMBL" id="QDV46456.1"/>
    </source>
</evidence>
<dbReference type="SUPFAM" id="SSF55174">
    <property type="entry name" value="Alpha-L RNA-binding motif"/>
    <property type="match status" value="1"/>
</dbReference>
<dbReference type="Proteomes" id="UP000319004">
    <property type="component" value="Chromosome"/>
</dbReference>